<evidence type="ECO:0000313" key="3">
    <source>
        <dbReference type="Proteomes" id="UP000502665"/>
    </source>
</evidence>
<evidence type="ECO:0000313" key="2">
    <source>
        <dbReference type="EMBL" id="QJT00833.1"/>
    </source>
</evidence>
<name>A0A6M4WXA0_9ACTN</name>
<organism evidence="2 3">
    <name type="scientific">Streptomyces asoensis</name>
    <dbReference type="NCBI Taxonomy" id="249586"/>
    <lineage>
        <taxon>Bacteria</taxon>
        <taxon>Bacillati</taxon>
        <taxon>Actinomycetota</taxon>
        <taxon>Actinomycetes</taxon>
        <taxon>Kitasatosporales</taxon>
        <taxon>Streptomycetaceae</taxon>
        <taxon>Streptomyces</taxon>
    </lineage>
</organism>
<gene>
    <name evidence="2" type="ORF">G9272_11400</name>
</gene>
<dbReference type="RefSeq" id="WP_171396439.1">
    <property type="nucleotide sequence ID" value="NZ_CP049838.1"/>
</dbReference>
<accession>A0A6M4WXA0</accession>
<dbReference type="EMBL" id="CP049838">
    <property type="protein sequence ID" value="QJT00833.1"/>
    <property type="molecule type" value="Genomic_DNA"/>
</dbReference>
<proteinExistence type="predicted"/>
<feature type="region of interest" description="Disordered" evidence="1">
    <location>
        <begin position="1"/>
        <end position="26"/>
    </location>
</feature>
<keyword evidence="3" id="KW-1185">Reference proteome</keyword>
<dbReference type="AlphaFoldDB" id="A0A6M4WXA0"/>
<reference evidence="2" key="1">
    <citation type="submission" date="2020-03" db="EMBL/GenBank/DDBJ databases">
        <title>Molecular networking-based the target discovery of potent antiproliferative macrolactams: 5/6/7/16 polycyclic ansamycins and glycosylated trienomycin from Streptomyces cacaoi subsp. asoensis.</title>
        <authorList>
            <person name="Liu L.-L."/>
        </authorList>
    </citation>
    <scope>NUCLEOTIDE SEQUENCE [LARGE SCALE GENOMIC DNA]</scope>
    <source>
        <strain evidence="2">H2S5</strain>
    </source>
</reference>
<dbReference type="Proteomes" id="UP000502665">
    <property type="component" value="Chromosome"/>
</dbReference>
<protein>
    <submittedName>
        <fullName evidence="2">Uncharacterized protein</fullName>
    </submittedName>
</protein>
<sequence length="47" mass="4924">MSTASKTLPGDGVHGRGSKGLPVGEPHRGAVTFVKELARGVLALRRR</sequence>
<evidence type="ECO:0000256" key="1">
    <source>
        <dbReference type="SAM" id="MobiDB-lite"/>
    </source>
</evidence>